<dbReference type="EMBL" id="CP003844">
    <property type="protein sequence ID" value="AFT76487.1"/>
    <property type="molecule type" value="Genomic_DNA"/>
</dbReference>
<dbReference type="GeneID" id="56269021"/>
<accession>A0AB33A4B1</accession>
<sequence length="169" mass="18877">MTMPTPNIENRAFWEYSVSRYTKGDMAPLALLLQDNHKVNVNVLLLICWCLENNVIINLPQLKAVIAASSATEEKLQYHRARRKAASPEKGGDQAEYDALKAQELELERQQQHDIVASFNEQPVTHLGQGQSVSSNVFNASIAAFINAYGLRDNNEARQLVSLVVNQLS</sequence>
<organism evidence="1 2">
    <name type="scientific">Alteromonas macleodii (strain English Channel 673)</name>
    <dbReference type="NCBI Taxonomy" id="1004788"/>
    <lineage>
        <taxon>Bacteria</taxon>
        <taxon>Pseudomonadati</taxon>
        <taxon>Pseudomonadota</taxon>
        <taxon>Gammaproteobacteria</taxon>
        <taxon>Alteromonadales</taxon>
        <taxon>Alteromonadaceae</taxon>
        <taxon>Alteromonas/Salinimonas group</taxon>
        <taxon>Alteromonas</taxon>
    </lineage>
</organism>
<dbReference type="InterPro" id="IPR012659">
    <property type="entry name" value="CHP02444"/>
</dbReference>
<protein>
    <recommendedName>
        <fullName evidence="3">TIGR02444 family protein</fullName>
    </recommendedName>
</protein>
<name>A0AB33A4B1_ALTME</name>
<proteinExistence type="predicted"/>
<evidence type="ECO:0000313" key="2">
    <source>
        <dbReference type="Proteomes" id="UP000006296"/>
    </source>
</evidence>
<evidence type="ECO:0008006" key="3">
    <source>
        <dbReference type="Google" id="ProtNLM"/>
    </source>
</evidence>
<dbReference type="Proteomes" id="UP000006296">
    <property type="component" value="Chromosome"/>
</dbReference>
<dbReference type="AlphaFoldDB" id="A0AB33A4B1"/>
<dbReference type="KEGG" id="amg:AMEC673_19055"/>
<dbReference type="NCBIfam" id="TIGR02444">
    <property type="entry name" value="TIGR02444 family protein"/>
    <property type="match status" value="1"/>
</dbReference>
<gene>
    <name evidence="1" type="ordered locus">AMEC673_19055</name>
</gene>
<dbReference type="RefSeq" id="WP_014977787.1">
    <property type="nucleotide sequence ID" value="NC_018678.1"/>
</dbReference>
<evidence type="ECO:0000313" key="1">
    <source>
        <dbReference type="EMBL" id="AFT76487.1"/>
    </source>
</evidence>
<reference evidence="2" key="1">
    <citation type="journal article" date="2012" name="Sci. Rep.">
        <title>Genomes of surface isolates of Alteromonas macleodii: the life of a widespread marine opportunistic copiotroph.</title>
        <authorList>
            <person name="Lopez-Perez M."/>
            <person name="Gonzaga A."/>
            <person name="Martin-Cuadrado A.B."/>
            <person name="Onyshchenko O."/>
            <person name="Ghavidel A."/>
            <person name="Ghai R."/>
            <person name="Rodriguez-Valera F."/>
        </authorList>
    </citation>
    <scope>NUCLEOTIDE SEQUENCE [LARGE SCALE GENOMIC DNA]</scope>
    <source>
        <strain evidence="2">English Channel 673</strain>
    </source>
</reference>
<dbReference type="Pfam" id="PF09523">
    <property type="entry name" value="DUF2390"/>
    <property type="match status" value="1"/>
</dbReference>